<sequence length="332" mass="38703">MKSFEFDPASYSKNEYFIGGVRTYVYNESSLKPYLQLINDHSFQQGDDGKNNDIPINVLYLAHYRGGDYHFTESIAYNILRQYYEKKPDDPVPLICVTFDNRNHGERLLKEQHNRSWKSGNDTHGVDMISMIRGGIDDLKLVMDYLPSYLNLEYHLTPKIKYQLQAQIKFNNILSGYSQGAHTVIRFANKYPELVDILNPVVGCNDLSSLLLNRLLGNKQGDAAFDKKWFYFNYEEIPLSQQQQQLQYPEAFHNLLRQEDTDIFENFPFNKVKLFASFGDDDTLVPPSLSRSWVEMYLNTNRDSEVFVQKDIGHEATPEMIENFTSWLVKHT</sequence>
<dbReference type="RefSeq" id="XP_020078914.1">
    <property type="nucleotide sequence ID" value="XM_020220492.1"/>
</dbReference>
<dbReference type="GeneID" id="30995042"/>
<dbReference type="SUPFAM" id="SSF53474">
    <property type="entry name" value="alpha/beta-Hydrolases"/>
    <property type="match status" value="1"/>
</dbReference>
<protein>
    <recommendedName>
        <fullName evidence="3">Alpha/beta-hydrolase</fullName>
    </recommendedName>
</protein>
<reference evidence="2" key="1">
    <citation type="submission" date="2016-05" db="EMBL/GenBank/DDBJ databases">
        <title>Comparative genomics of biotechnologically important yeasts.</title>
        <authorList>
            <consortium name="DOE Joint Genome Institute"/>
            <person name="Riley R."/>
            <person name="Haridas S."/>
            <person name="Wolfe K.H."/>
            <person name="Lopes M.R."/>
            <person name="Hittinger C.T."/>
            <person name="Goker M."/>
            <person name="Salamov A."/>
            <person name="Wisecaver J."/>
            <person name="Long T.M."/>
            <person name="Aerts A.L."/>
            <person name="Barry K."/>
            <person name="Choi C."/>
            <person name="Clum A."/>
            <person name="Coughlan A.Y."/>
            <person name="Deshpande S."/>
            <person name="Douglass A.P."/>
            <person name="Hanson S.J."/>
            <person name="Klenk H.-P."/>
            <person name="Labutti K."/>
            <person name="Lapidus A."/>
            <person name="Lindquist E."/>
            <person name="Lipzen A."/>
            <person name="Meier-Kolthoff J.P."/>
            <person name="Ohm R.A."/>
            <person name="Otillar R.P."/>
            <person name="Pangilinan J."/>
            <person name="Peng Y."/>
            <person name="Rokas A."/>
            <person name="Rosa C.A."/>
            <person name="Scheuner C."/>
            <person name="Sibirny A.A."/>
            <person name="Slot J.C."/>
            <person name="Stielow J.B."/>
            <person name="Sun H."/>
            <person name="Kurtzman C.P."/>
            <person name="Blackwell M."/>
            <person name="Grigoriev I.V."/>
            <person name="Jeffries T.W."/>
        </authorList>
    </citation>
    <scope>NUCLEOTIDE SEQUENCE [LARGE SCALE GENOMIC DNA]</scope>
    <source>
        <strain evidence="2">NRRL Y-1933</strain>
    </source>
</reference>
<evidence type="ECO:0000313" key="1">
    <source>
        <dbReference type="EMBL" id="ODV69847.1"/>
    </source>
</evidence>
<dbReference type="Proteomes" id="UP000095085">
    <property type="component" value="Unassembled WGS sequence"/>
</dbReference>
<dbReference type="Gene3D" id="3.40.50.1820">
    <property type="entry name" value="alpha/beta hydrolase"/>
    <property type="match status" value="1"/>
</dbReference>
<gene>
    <name evidence="1" type="ORF">HYPBUDRAFT_151426</name>
</gene>
<dbReference type="STRING" id="984485.A0A1E4RRG9"/>
<dbReference type="InterPro" id="IPR029058">
    <property type="entry name" value="AB_hydrolase_fold"/>
</dbReference>
<keyword evidence="2" id="KW-1185">Reference proteome</keyword>
<evidence type="ECO:0008006" key="3">
    <source>
        <dbReference type="Google" id="ProtNLM"/>
    </source>
</evidence>
<name>A0A1E4RRG9_9ASCO</name>
<dbReference type="EMBL" id="KV454538">
    <property type="protein sequence ID" value="ODV69847.1"/>
    <property type="molecule type" value="Genomic_DNA"/>
</dbReference>
<dbReference type="OrthoDB" id="2152248at2759"/>
<organism evidence="1 2">
    <name type="scientific">Hyphopichia burtonii NRRL Y-1933</name>
    <dbReference type="NCBI Taxonomy" id="984485"/>
    <lineage>
        <taxon>Eukaryota</taxon>
        <taxon>Fungi</taxon>
        <taxon>Dikarya</taxon>
        <taxon>Ascomycota</taxon>
        <taxon>Saccharomycotina</taxon>
        <taxon>Pichiomycetes</taxon>
        <taxon>Debaryomycetaceae</taxon>
        <taxon>Hyphopichia</taxon>
    </lineage>
</organism>
<dbReference type="AlphaFoldDB" id="A0A1E4RRG9"/>
<accession>A0A1E4RRG9</accession>
<evidence type="ECO:0000313" key="2">
    <source>
        <dbReference type="Proteomes" id="UP000095085"/>
    </source>
</evidence>
<proteinExistence type="predicted"/>